<dbReference type="Proteomes" id="UP001595556">
    <property type="component" value="Unassembled WGS sequence"/>
</dbReference>
<dbReference type="InterPro" id="IPR015421">
    <property type="entry name" value="PyrdxlP-dep_Trfase_major"/>
</dbReference>
<keyword evidence="3 6" id="KW-0663">Pyridoxal phosphate</keyword>
<dbReference type="Gene3D" id="3.90.1150.10">
    <property type="entry name" value="Aspartate Aminotransferase, domain 1"/>
    <property type="match status" value="1"/>
</dbReference>
<evidence type="ECO:0000256" key="2">
    <source>
        <dbReference type="ARBA" id="ARBA00009077"/>
    </source>
</evidence>
<dbReference type="InterPro" id="IPR015424">
    <property type="entry name" value="PyrdxlP-dep_Trfase"/>
</dbReference>
<evidence type="ECO:0000256" key="4">
    <source>
        <dbReference type="ARBA" id="ARBA00023239"/>
    </source>
</evidence>
<reference evidence="8" key="1">
    <citation type="journal article" date="2019" name="Int. J. Syst. Evol. Microbiol.">
        <title>The Global Catalogue of Microorganisms (GCM) 10K type strain sequencing project: providing services to taxonomists for standard genome sequencing and annotation.</title>
        <authorList>
            <consortium name="The Broad Institute Genomics Platform"/>
            <consortium name="The Broad Institute Genome Sequencing Center for Infectious Disease"/>
            <person name="Wu L."/>
            <person name="Ma J."/>
        </authorList>
    </citation>
    <scope>NUCLEOTIDE SEQUENCE [LARGE SCALE GENOMIC DNA]</scope>
    <source>
        <strain evidence="8">KCTC 52168</strain>
    </source>
</reference>
<evidence type="ECO:0000256" key="5">
    <source>
        <dbReference type="ARBA" id="ARBA00047517"/>
    </source>
</evidence>
<accession>A0ABV7H4D1</accession>
<evidence type="ECO:0000256" key="6">
    <source>
        <dbReference type="RuleBase" id="RU362118"/>
    </source>
</evidence>
<comment type="cofactor">
    <cofactor evidence="1 6">
        <name>pyridoxal 5'-phosphate</name>
        <dbReference type="ChEBI" id="CHEBI:597326"/>
    </cofactor>
</comment>
<comment type="similarity">
    <text evidence="2 6">Belongs to the trans-sulfuration enzymes family.</text>
</comment>
<evidence type="ECO:0000313" key="7">
    <source>
        <dbReference type="EMBL" id="MFC3147421.1"/>
    </source>
</evidence>
<dbReference type="Gene3D" id="3.40.640.10">
    <property type="entry name" value="Type I PLP-dependent aspartate aminotransferase-like (Major domain)"/>
    <property type="match status" value="1"/>
</dbReference>
<comment type="catalytic activity">
    <reaction evidence="5">
        <text>L,L-cystathionine + H2O = L-homocysteine + pyruvate + NH4(+)</text>
        <dbReference type="Rhea" id="RHEA:13965"/>
        <dbReference type="ChEBI" id="CHEBI:15361"/>
        <dbReference type="ChEBI" id="CHEBI:15377"/>
        <dbReference type="ChEBI" id="CHEBI:28938"/>
        <dbReference type="ChEBI" id="CHEBI:58161"/>
        <dbReference type="ChEBI" id="CHEBI:58199"/>
    </reaction>
</comment>
<keyword evidence="8" id="KW-1185">Reference proteome</keyword>
<dbReference type="SUPFAM" id="SSF53383">
    <property type="entry name" value="PLP-dependent transferases"/>
    <property type="match status" value="1"/>
</dbReference>
<dbReference type="PIRSF" id="PIRSF001434">
    <property type="entry name" value="CGS"/>
    <property type="match status" value="1"/>
</dbReference>
<evidence type="ECO:0000313" key="8">
    <source>
        <dbReference type="Proteomes" id="UP001595556"/>
    </source>
</evidence>
<evidence type="ECO:0000256" key="3">
    <source>
        <dbReference type="ARBA" id="ARBA00022898"/>
    </source>
</evidence>
<name>A0ABV7H4D1_9BURK</name>
<sequence length="390" mass="42816">MSLRNYHPDTLAIHPELAGQVAEGFRNLATPVYRASTVVFDNSAQFKDRKRAAPWVYGTYGTPTTRALEVQVNISEGAADTCLAPSGLSALTLTYMALLRAGDHVLVPRNVYWPSRSFATDVLPQLGVAADFYDPLDLDALDRAFRPNTRLIWVETPGSVSFEVCDLPAICALARRHGAHVAVDNTWSAGRLLRPLELGADLSIQALTKYHAGHGDLVMGSVSCRDAVLGERVRRMRNALGLSISSDDCFLVLRGMQTMSLRLEELGRRTLAVARWLAEQPQVARVLHPALPDCPGHSIWKRDFSGSASVFSFEFAPSVSSEAADRWVDQLRVFRIGASWGGTCSLALRMSTAADWPVLRGELVRVNIGLEHPDDLFTDLSDAFDALRKT</sequence>
<evidence type="ECO:0000256" key="1">
    <source>
        <dbReference type="ARBA" id="ARBA00001933"/>
    </source>
</evidence>
<comment type="caution">
    <text evidence="7">The sequence shown here is derived from an EMBL/GenBank/DDBJ whole genome shotgun (WGS) entry which is preliminary data.</text>
</comment>
<organism evidence="7 8">
    <name type="scientific">Piscinibacterium candidicorallinum</name>
    <dbReference type="NCBI Taxonomy" id="1793872"/>
    <lineage>
        <taxon>Bacteria</taxon>
        <taxon>Pseudomonadati</taxon>
        <taxon>Pseudomonadota</taxon>
        <taxon>Betaproteobacteria</taxon>
        <taxon>Burkholderiales</taxon>
        <taxon>Piscinibacterium</taxon>
    </lineage>
</organism>
<dbReference type="PANTHER" id="PTHR43500">
    <property type="entry name" value="CYSTATHIONINE BETA-LYASE-RELATED"/>
    <property type="match status" value="1"/>
</dbReference>
<dbReference type="PANTHER" id="PTHR43500:SF1">
    <property type="entry name" value="CYSTATHIONINE BETA-LYASE-RELATED"/>
    <property type="match status" value="1"/>
</dbReference>
<gene>
    <name evidence="7" type="ORF">ACFOEN_07190</name>
</gene>
<dbReference type="EMBL" id="JBHRTI010000003">
    <property type="protein sequence ID" value="MFC3147421.1"/>
    <property type="molecule type" value="Genomic_DNA"/>
</dbReference>
<dbReference type="InterPro" id="IPR015422">
    <property type="entry name" value="PyrdxlP-dep_Trfase_small"/>
</dbReference>
<dbReference type="RefSeq" id="WP_377302414.1">
    <property type="nucleotide sequence ID" value="NZ_CP180191.1"/>
</dbReference>
<dbReference type="InterPro" id="IPR006233">
    <property type="entry name" value="Cys_b_lyase_bac"/>
</dbReference>
<proteinExistence type="inferred from homology"/>
<keyword evidence="4" id="KW-0456">Lyase</keyword>
<dbReference type="InterPro" id="IPR000277">
    <property type="entry name" value="Cys/Met-Metab_PyrdxlP-dep_enz"/>
</dbReference>
<dbReference type="Pfam" id="PF01053">
    <property type="entry name" value="Cys_Met_Meta_PP"/>
    <property type="match status" value="1"/>
</dbReference>
<protein>
    <submittedName>
        <fullName evidence="7">Trans-sulfuration enzyme family protein</fullName>
    </submittedName>
</protein>